<comment type="caution">
    <text evidence="1">The sequence shown here is derived from an EMBL/GenBank/DDBJ whole genome shotgun (WGS) entry which is preliminary data.</text>
</comment>
<dbReference type="Proteomes" id="UP001629058">
    <property type="component" value="Unassembled WGS sequence"/>
</dbReference>
<dbReference type="RefSeq" id="WP_408091252.1">
    <property type="nucleotide sequence ID" value="NZ_JBELPY010000008.1"/>
</dbReference>
<proteinExistence type="predicted"/>
<reference evidence="1 2" key="1">
    <citation type="submission" date="2024-06" db="EMBL/GenBank/DDBJ databases">
        <authorList>
            <person name="Kaempfer P."/>
            <person name="Viver T."/>
        </authorList>
    </citation>
    <scope>NUCLEOTIDE SEQUENCE [LARGE SCALE GENOMIC DNA]</scope>
    <source>
        <strain evidence="1 2">ST-37</strain>
    </source>
</reference>
<evidence type="ECO:0000313" key="1">
    <source>
        <dbReference type="EMBL" id="MFL9834965.1"/>
    </source>
</evidence>
<accession>A0ABW8Y6I5</accession>
<evidence type="ECO:0000313" key="2">
    <source>
        <dbReference type="Proteomes" id="UP001629058"/>
    </source>
</evidence>
<sequence>MFKKIFNRLFNSDSVDDDFNPVNNYSITIQTNNTTDSKLCPYCKNEVGEKINKFKCPYCKQIVFVRKKNAKSVLLTEEENTEFGKNKIFNSVKKKNFNSLVNNGYDLQQLELDFQNSNVRTLNHLKDFIWHSYNFLLSKYPTDFNKQKLIYYSMSNFSIEYENGKDAERLLKLASDIDLREFSKTIKDEYLSYQIVIIGRKDNKYCAGDNRRIFKIKELLQNPILPHQKDGNKFCSCVYGLEPIRDSNGRLIFKDI</sequence>
<protein>
    <submittedName>
        <fullName evidence="1">Uncharacterized protein</fullName>
    </submittedName>
</protein>
<name>A0ABW8Y6I5_9FLAO</name>
<organism evidence="1 2">
    <name type="scientific">Chryseobacterium terrae</name>
    <dbReference type="NCBI Taxonomy" id="3163299"/>
    <lineage>
        <taxon>Bacteria</taxon>
        <taxon>Pseudomonadati</taxon>
        <taxon>Bacteroidota</taxon>
        <taxon>Flavobacteriia</taxon>
        <taxon>Flavobacteriales</taxon>
        <taxon>Weeksellaceae</taxon>
        <taxon>Chryseobacterium group</taxon>
        <taxon>Chryseobacterium</taxon>
    </lineage>
</organism>
<dbReference type="EMBL" id="JBELPY010000008">
    <property type="protein sequence ID" value="MFL9834965.1"/>
    <property type="molecule type" value="Genomic_DNA"/>
</dbReference>
<keyword evidence="2" id="KW-1185">Reference proteome</keyword>
<gene>
    <name evidence="1" type="ORF">ABS765_13085</name>
</gene>